<proteinExistence type="predicted"/>
<feature type="transmembrane region" description="Helical" evidence="2">
    <location>
        <begin position="676"/>
        <end position="699"/>
    </location>
</feature>
<reference evidence="3" key="1">
    <citation type="submission" date="2008-06" db="EMBL/GenBank/DDBJ databases">
        <title>Complete sequence of Chlorobaculum parvum NCIB 8327.</title>
        <authorList>
            <consortium name="US DOE Joint Genome Institute"/>
            <person name="Lucas S."/>
            <person name="Copeland A."/>
            <person name="Lapidus A."/>
            <person name="Glavina del Rio T."/>
            <person name="Dalin E."/>
            <person name="Tice H."/>
            <person name="Bruce D."/>
            <person name="Goodwin L."/>
            <person name="Pitluck S."/>
            <person name="Schmutz J."/>
            <person name="Larimer F."/>
            <person name="Land M."/>
            <person name="Hauser L."/>
            <person name="Kyrpides N."/>
            <person name="Mikhailova N."/>
            <person name="Zhao F."/>
            <person name="Li T."/>
            <person name="Liu Z."/>
            <person name="Overmann J."/>
            <person name="Bryant D.A."/>
            <person name="Richardson P."/>
        </authorList>
    </citation>
    <scope>NUCLEOTIDE SEQUENCE [LARGE SCALE GENOMIC DNA]</scope>
    <source>
        <strain evidence="3">NCIB 8327</strain>
    </source>
</reference>
<keyword evidence="4" id="KW-1185">Reference proteome</keyword>
<keyword evidence="2" id="KW-1133">Transmembrane helix</keyword>
<dbReference type="EMBL" id="CP001099">
    <property type="protein sequence ID" value="ACF11760.1"/>
    <property type="molecule type" value="Genomic_DNA"/>
</dbReference>
<dbReference type="eggNOG" id="ENOG50333KS">
    <property type="taxonomic scope" value="Bacteria"/>
</dbReference>
<evidence type="ECO:0000313" key="4">
    <source>
        <dbReference type="Proteomes" id="UP000008811"/>
    </source>
</evidence>
<evidence type="ECO:0000313" key="3">
    <source>
        <dbReference type="EMBL" id="ACF11760.1"/>
    </source>
</evidence>
<sequence>MGEQKTNVTAPPVVERFGEARHREPVSPDSKKQWFQRSSSSETPTYNFIIPANLSEQTVRNDGIGHGWAEFEGISVSQDSNPQEFNGAISTDPNGKNFRFVDIAWQFILRSDIETFGSSTEEWASALLEKLELRKKNGKPMASWALPMLKSIVNTAIPVKEMLAFKYAALTKLVFDGFLGDVHLYGDYGRTRGRAVRHFHVVLDEIMIRDFLQWYWQIYYQSKEQNAKKPAYEPPEFTIIAHSLGSIMSFDSLVYAHIRDDIRRNDYTSEEWPESLPFPGYDFIHDIEKKNWNYLHGKLQSIWKAEQGNPAILDVIRHIIPNADELFNADTAHANGDQQEHKSIAAPEIPYVSWKNHVTNFITIGSPIDKFLALWPDNYLHLYDTGTVTTSAPEKMYHYNFCDEQDPVGHHLEEAMKTPVYQTLFNTDPIGNHDVVFRRYGIPGVAHNLYWTDQELFFGIIDKIIDTKTANTSDDFVWKEIHEKTRAFKSAKRWAYYLIPLITTLATTALVSYGILNDSLLWRWLSIIAAVLLWVQPNLLTAYKDETADSRKMAPSWLEDKWNKIRPVRGIFSRLVSAAIEWRRILIVESLGSNTVPVDNQPYDVSERIAFQSQEMTDKPLKYFALLVTVATLSLAGSLALGYTLYYPVEADALLHINVFTHLSTISGPWLNAGKIAFFFTLSYSLVRFYVAGSFLGAWKRCRPE</sequence>
<dbReference type="KEGG" id="cpc:Cpar_1358"/>
<dbReference type="HOGENOM" id="CLU_391148_0_0_10"/>
<evidence type="ECO:0000256" key="2">
    <source>
        <dbReference type="SAM" id="Phobius"/>
    </source>
</evidence>
<keyword evidence="2" id="KW-0812">Transmembrane</keyword>
<organism evidence="3 4">
    <name type="scientific">Chlorobaculum parvum (strain DSM 263 / NCIMB 8327)</name>
    <name type="common">Chlorobium vibrioforme subsp. thiosulfatophilum</name>
    <dbReference type="NCBI Taxonomy" id="517417"/>
    <lineage>
        <taxon>Bacteria</taxon>
        <taxon>Pseudomonadati</taxon>
        <taxon>Chlorobiota</taxon>
        <taxon>Chlorobiia</taxon>
        <taxon>Chlorobiales</taxon>
        <taxon>Chlorobiaceae</taxon>
        <taxon>Chlorobaculum</taxon>
    </lineage>
</organism>
<evidence type="ECO:0000256" key="1">
    <source>
        <dbReference type="SAM" id="MobiDB-lite"/>
    </source>
</evidence>
<keyword evidence="2" id="KW-0472">Membrane</keyword>
<name>B3QPA7_CHLP8</name>
<protein>
    <submittedName>
        <fullName evidence="3">Uncharacterized protein</fullName>
    </submittedName>
</protein>
<dbReference type="Proteomes" id="UP000008811">
    <property type="component" value="Chromosome"/>
</dbReference>
<feature type="transmembrane region" description="Helical" evidence="2">
    <location>
        <begin position="494"/>
        <end position="515"/>
    </location>
</feature>
<gene>
    <name evidence="3" type="ordered locus">Cpar_1358</name>
</gene>
<feature type="region of interest" description="Disordered" evidence="1">
    <location>
        <begin position="1"/>
        <end position="38"/>
    </location>
</feature>
<feature type="compositionally biased region" description="Basic and acidic residues" evidence="1">
    <location>
        <begin position="16"/>
        <end position="32"/>
    </location>
</feature>
<feature type="transmembrane region" description="Helical" evidence="2">
    <location>
        <begin position="623"/>
        <end position="646"/>
    </location>
</feature>
<feature type="transmembrane region" description="Helical" evidence="2">
    <location>
        <begin position="521"/>
        <end position="543"/>
    </location>
</feature>
<dbReference type="AlphaFoldDB" id="B3QPA7"/>
<accession>B3QPA7</accession>